<dbReference type="Proteomes" id="UP000199354">
    <property type="component" value="Unassembled WGS sequence"/>
</dbReference>
<feature type="transmembrane region" description="Helical" evidence="1">
    <location>
        <begin position="159"/>
        <end position="179"/>
    </location>
</feature>
<gene>
    <name evidence="3" type="ORF">SAMN02927903_02672</name>
</gene>
<feature type="domain" description="DUF2157" evidence="2">
    <location>
        <begin position="11"/>
        <end position="158"/>
    </location>
</feature>
<dbReference type="STRING" id="490189.SAMN02927903_02672"/>
<evidence type="ECO:0000259" key="2">
    <source>
        <dbReference type="Pfam" id="PF09925"/>
    </source>
</evidence>
<feature type="transmembrane region" description="Helical" evidence="1">
    <location>
        <begin position="67"/>
        <end position="87"/>
    </location>
</feature>
<feature type="transmembrane region" description="Helical" evidence="1">
    <location>
        <begin position="295"/>
        <end position="319"/>
    </location>
</feature>
<name>A0A1G5JF95_9FLAO</name>
<feature type="transmembrane region" description="Helical" evidence="1">
    <location>
        <begin position="243"/>
        <end position="258"/>
    </location>
</feature>
<organism evidence="3 4">
    <name type="scientific">Flavobacterium caeni</name>
    <dbReference type="NCBI Taxonomy" id="490189"/>
    <lineage>
        <taxon>Bacteria</taxon>
        <taxon>Pseudomonadati</taxon>
        <taxon>Bacteroidota</taxon>
        <taxon>Flavobacteriia</taxon>
        <taxon>Flavobacteriales</taxon>
        <taxon>Flavobacteriaceae</taxon>
        <taxon>Flavobacterium</taxon>
    </lineage>
</organism>
<proteinExistence type="predicted"/>
<feature type="transmembrane region" description="Helical" evidence="1">
    <location>
        <begin position="43"/>
        <end position="61"/>
    </location>
</feature>
<dbReference type="RefSeq" id="WP_091144959.1">
    <property type="nucleotide sequence ID" value="NZ_FMVF01000013.1"/>
</dbReference>
<evidence type="ECO:0000313" key="4">
    <source>
        <dbReference type="Proteomes" id="UP000199354"/>
    </source>
</evidence>
<accession>A0A1G5JF95</accession>
<feature type="transmembrane region" description="Helical" evidence="1">
    <location>
        <begin position="132"/>
        <end position="152"/>
    </location>
</feature>
<dbReference type="InterPro" id="IPR018677">
    <property type="entry name" value="DUF2157"/>
</dbReference>
<keyword evidence="1" id="KW-0472">Membrane</keyword>
<evidence type="ECO:0000313" key="3">
    <source>
        <dbReference type="EMBL" id="SCY86398.1"/>
    </source>
</evidence>
<protein>
    <submittedName>
        <fullName evidence="3">Predicted membrane protein</fullName>
    </submittedName>
</protein>
<dbReference type="EMBL" id="FMVF01000013">
    <property type="protein sequence ID" value="SCY86398.1"/>
    <property type="molecule type" value="Genomic_DNA"/>
</dbReference>
<feature type="transmembrane region" description="Helical" evidence="1">
    <location>
        <begin position="217"/>
        <end position="237"/>
    </location>
</feature>
<sequence>MNAEQESVAQRLLDESVISRQQLAEVKAYRSLGIFSLHHELQMLLYASVLLFTAGAGILIYENIDTIGHTAILVLLLLLCAGSYYFCFKKSTGFHREEVDFDHPAYQYLVLLATILGTTFIGYWQYQYASFGSYHEVPTLLSAALAFASAYYFDNRSALTIGTTALAAAVGITATPQTVLDNDFLGHPALLFSGIILGILLVGWTEYSQRTALKKHFALVFLTFAQHLLGICCVAGLIEGFWPVYAIVLAAATFYFYKKSHAIDALSLFVFALVYAYIGWNILMFKAIDFIGLNFFSELLILAAPLYFIGSITLFVFAIKRFNKKNDDRLR</sequence>
<keyword evidence="1" id="KW-0812">Transmembrane</keyword>
<feature type="transmembrane region" description="Helical" evidence="1">
    <location>
        <begin position="185"/>
        <end position="205"/>
    </location>
</feature>
<keyword evidence="1" id="KW-1133">Transmembrane helix</keyword>
<evidence type="ECO:0000256" key="1">
    <source>
        <dbReference type="SAM" id="Phobius"/>
    </source>
</evidence>
<feature type="transmembrane region" description="Helical" evidence="1">
    <location>
        <begin position="265"/>
        <end position="283"/>
    </location>
</feature>
<reference evidence="3 4" key="1">
    <citation type="submission" date="2016-10" db="EMBL/GenBank/DDBJ databases">
        <authorList>
            <person name="de Groot N.N."/>
        </authorList>
    </citation>
    <scope>NUCLEOTIDE SEQUENCE [LARGE SCALE GENOMIC DNA]</scope>
    <source>
        <strain evidence="3 4">CGMCC 1.7031</strain>
    </source>
</reference>
<dbReference type="AlphaFoldDB" id="A0A1G5JF95"/>
<dbReference type="OrthoDB" id="650263at2"/>
<dbReference type="Pfam" id="PF09925">
    <property type="entry name" value="DUF2157"/>
    <property type="match status" value="1"/>
</dbReference>
<feature type="transmembrane region" description="Helical" evidence="1">
    <location>
        <begin position="108"/>
        <end position="126"/>
    </location>
</feature>
<keyword evidence="4" id="KW-1185">Reference proteome</keyword>